<proteinExistence type="predicted"/>
<sequence>MTSQPNHPFRCGLKSTSSTSLISSTELATVSWMLGEYEYVMAEFGIPPKQARNAFTMFSVNNDKKIDMEYFRNLCTEYYRSDDPSSLGNFINGKLDFTD</sequence>
<feature type="domain" description="EF-hand" evidence="1">
    <location>
        <begin position="46"/>
        <end position="81"/>
    </location>
</feature>
<dbReference type="SUPFAM" id="SSF47473">
    <property type="entry name" value="EF-hand"/>
    <property type="match status" value="1"/>
</dbReference>
<name>A0A9D4BVB7_DREPO</name>
<reference evidence="2" key="2">
    <citation type="submission" date="2020-11" db="EMBL/GenBank/DDBJ databases">
        <authorList>
            <person name="McCartney M.A."/>
            <person name="Auch B."/>
            <person name="Kono T."/>
            <person name="Mallez S."/>
            <person name="Becker A."/>
            <person name="Gohl D.M."/>
            <person name="Silverstein K.A.T."/>
            <person name="Koren S."/>
            <person name="Bechman K.B."/>
            <person name="Herman A."/>
            <person name="Abrahante J.E."/>
            <person name="Garbe J."/>
        </authorList>
    </citation>
    <scope>NUCLEOTIDE SEQUENCE</scope>
    <source>
        <strain evidence="2">Duluth1</strain>
        <tissue evidence="2">Whole animal</tissue>
    </source>
</reference>
<dbReference type="GO" id="GO:0005509">
    <property type="term" value="F:calcium ion binding"/>
    <property type="evidence" value="ECO:0007669"/>
    <property type="project" value="InterPro"/>
</dbReference>
<dbReference type="Proteomes" id="UP000828390">
    <property type="component" value="Unassembled WGS sequence"/>
</dbReference>
<gene>
    <name evidence="2" type="ORF">DPMN_066809</name>
</gene>
<evidence type="ECO:0000313" key="2">
    <source>
        <dbReference type="EMBL" id="KAH3707403.1"/>
    </source>
</evidence>
<comment type="caution">
    <text evidence="2">The sequence shown here is derived from an EMBL/GenBank/DDBJ whole genome shotgun (WGS) entry which is preliminary data.</text>
</comment>
<accession>A0A9D4BVB7</accession>
<dbReference type="PROSITE" id="PS50222">
    <property type="entry name" value="EF_HAND_2"/>
    <property type="match status" value="1"/>
</dbReference>
<reference evidence="2" key="1">
    <citation type="journal article" date="2019" name="bioRxiv">
        <title>The Genome of the Zebra Mussel, Dreissena polymorpha: A Resource for Invasive Species Research.</title>
        <authorList>
            <person name="McCartney M.A."/>
            <person name="Auch B."/>
            <person name="Kono T."/>
            <person name="Mallez S."/>
            <person name="Zhang Y."/>
            <person name="Obille A."/>
            <person name="Becker A."/>
            <person name="Abrahante J.E."/>
            <person name="Garbe J."/>
            <person name="Badalamenti J.P."/>
            <person name="Herman A."/>
            <person name="Mangelson H."/>
            <person name="Liachko I."/>
            <person name="Sullivan S."/>
            <person name="Sone E.D."/>
            <person name="Koren S."/>
            <person name="Silverstein K.A.T."/>
            <person name="Beckman K.B."/>
            <person name="Gohl D.M."/>
        </authorList>
    </citation>
    <scope>NUCLEOTIDE SEQUENCE</scope>
    <source>
        <strain evidence="2">Duluth1</strain>
        <tissue evidence="2">Whole animal</tissue>
    </source>
</reference>
<dbReference type="EMBL" id="JAIWYP010000014">
    <property type="protein sequence ID" value="KAH3707403.1"/>
    <property type="molecule type" value="Genomic_DNA"/>
</dbReference>
<keyword evidence="3" id="KW-1185">Reference proteome</keyword>
<dbReference type="AlphaFoldDB" id="A0A9D4BVB7"/>
<evidence type="ECO:0000313" key="3">
    <source>
        <dbReference type="Proteomes" id="UP000828390"/>
    </source>
</evidence>
<dbReference type="Gene3D" id="1.10.238.10">
    <property type="entry name" value="EF-hand"/>
    <property type="match status" value="1"/>
</dbReference>
<dbReference type="InterPro" id="IPR011992">
    <property type="entry name" value="EF-hand-dom_pair"/>
</dbReference>
<evidence type="ECO:0000259" key="1">
    <source>
        <dbReference type="PROSITE" id="PS50222"/>
    </source>
</evidence>
<organism evidence="2 3">
    <name type="scientific">Dreissena polymorpha</name>
    <name type="common">Zebra mussel</name>
    <name type="synonym">Mytilus polymorpha</name>
    <dbReference type="NCBI Taxonomy" id="45954"/>
    <lineage>
        <taxon>Eukaryota</taxon>
        <taxon>Metazoa</taxon>
        <taxon>Spiralia</taxon>
        <taxon>Lophotrochozoa</taxon>
        <taxon>Mollusca</taxon>
        <taxon>Bivalvia</taxon>
        <taxon>Autobranchia</taxon>
        <taxon>Heteroconchia</taxon>
        <taxon>Euheterodonta</taxon>
        <taxon>Imparidentia</taxon>
        <taxon>Neoheterodontei</taxon>
        <taxon>Myida</taxon>
        <taxon>Dreissenoidea</taxon>
        <taxon>Dreissenidae</taxon>
        <taxon>Dreissena</taxon>
    </lineage>
</organism>
<protein>
    <recommendedName>
        <fullName evidence="1">EF-hand domain-containing protein</fullName>
    </recommendedName>
</protein>
<dbReference type="InterPro" id="IPR002048">
    <property type="entry name" value="EF_hand_dom"/>
</dbReference>